<dbReference type="AlphaFoldDB" id="A0A811QE79"/>
<keyword evidence="3" id="KW-1185">Reference proteome</keyword>
<feature type="compositionally biased region" description="Polar residues" evidence="1">
    <location>
        <begin position="205"/>
        <end position="223"/>
    </location>
</feature>
<feature type="compositionally biased region" description="Low complexity" evidence="1">
    <location>
        <begin position="141"/>
        <end position="171"/>
    </location>
</feature>
<protein>
    <submittedName>
        <fullName evidence="2">Uncharacterized protein</fullName>
    </submittedName>
</protein>
<gene>
    <name evidence="2" type="ORF">NCGR_LOCUS40171</name>
</gene>
<accession>A0A811QE79</accession>
<dbReference type="Proteomes" id="UP000604825">
    <property type="component" value="Unassembled WGS sequence"/>
</dbReference>
<dbReference type="Pfam" id="PF04578">
    <property type="entry name" value="DUF594"/>
    <property type="match status" value="1"/>
</dbReference>
<proteinExistence type="predicted"/>
<comment type="caution">
    <text evidence="2">The sequence shown here is derived from an EMBL/GenBank/DDBJ whole genome shotgun (WGS) entry which is preliminary data.</text>
</comment>
<organism evidence="2 3">
    <name type="scientific">Miscanthus lutarioriparius</name>
    <dbReference type="NCBI Taxonomy" id="422564"/>
    <lineage>
        <taxon>Eukaryota</taxon>
        <taxon>Viridiplantae</taxon>
        <taxon>Streptophyta</taxon>
        <taxon>Embryophyta</taxon>
        <taxon>Tracheophyta</taxon>
        <taxon>Spermatophyta</taxon>
        <taxon>Magnoliopsida</taxon>
        <taxon>Liliopsida</taxon>
        <taxon>Poales</taxon>
        <taxon>Poaceae</taxon>
        <taxon>PACMAD clade</taxon>
        <taxon>Panicoideae</taxon>
        <taxon>Andropogonodae</taxon>
        <taxon>Andropogoneae</taxon>
        <taxon>Saccharinae</taxon>
        <taxon>Miscanthus</taxon>
    </lineage>
</organism>
<dbReference type="EMBL" id="CAJGYO010000010">
    <property type="protein sequence ID" value="CAD6256668.1"/>
    <property type="molecule type" value="Genomic_DNA"/>
</dbReference>
<dbReference type="OrthoDB" id="659172at2759"/>
<evidence type="ECO:0000313" key="2">
    <source>
        <dbReference type="EMBL" id="CAD6256668.1"/>
    </source>
</evidence>
<dbReference type="InterPro" id="IPR007658">
    <property type="entry name" value="DUF594"/>
</dbReference>
<evidence type="ECO:0000313" key="3">
    <source>
        <dbReference type="Proteomes" id="UP000604825"/>
    </source>
</evidence>
<reference evidence="2" key="1">
    <citation type="submission" date="2020-10" db="EMBL/GenBank/DDBJ databases">
        <authorList>
            <person name="Han B."/>
            <person name="Lu T."/>
            <person name="Zhao Q."/>
            <person name="Huang X."/>
            <person name="Zhao Y."/>
        </authorList>
    </citation>
    <scope>NUCLEOTIDE SEQUENCE</scope>
</reference>
<name>A0A811QE79_9POAL</name>
<feature type="compositionally biased region" description="Basic and acidic residues" evidence="1">
    <location>
        <begin position="130"/>
        <end position="140"/>
    </location>
</feature>
<dbReference type="PANTHER" id="PTHR31325">
    <property type="entry name" value="OS01G0798800 PROTEIN-RELATED"/>
    <property type="match status" value="1"/>
</dbReference>
<sequence>MSNYMVYLLFVNPEMLMTGARRFLFREAYRQLKETLKLMPQLDDGAGPLRHDGGEFFRKIVQNIQQASATVDSFGHRFTYGVWVEMLCFSAGRCRGYLHAKSLGMGGECLSYIWLLMSYMGMETLSERMQRTKLKDEDARNNGGSSNGTTATASSSSIATGGSGNGTAAAIPVSAAGGGHGDDTTEASTPVTEGGDADGTIPASPVTTTNPGGDGTTAASPVTGSGDDND</sequence>
<feature type="region of interest" description="Disordered" evidence="1">
    <location>
        <begin position="130"/>
        <end position="230"/>
    </location>
</feature>
<evidence type="ECO:0000256" key="1">
    <source>
        <dbReference type="SAM" id="MobiDB-lite"/>
    </source>
</evidence>